<dbReference type="Proteomes" id="UP000327013">
    <property type="component" value="Unassembled WGS sequence"/>
</dbReference>
<dbReference type="PANTHER" id="PTHR44259:SF15">
    <property type="entry name" value="F-BOX PROTEIN KIB2-RELATED"/>
    <property type="match status" value="1"/>
</dbReference>
<proteinExistence type="predicted"/>
<protein>
    <submittedName>
        <fullName evidence="3">Uncharacterized protein</fullName>
    </submittedName>
</protein>
<dbReference type="EMBL" id="VIBQ01000095">
    <property type="protein sequence ID" value="KAB8731803.1"/>
    <property type="molecule type" value="Genomic_DNA"/>
</dbReference>
<dbReference type="InterPro" id="IPR005174">
    <property type="entry name" value="KIB1-4_b-propeller"/>
</dbReference>
<dbReference type="AlphaFoldDB" id="A0A5N6L4C4"/>
<sequence>MQSSTSPTDVENRRCWSNLPVDPLTMILRCLCFLDQLSFRGVCKQWRSASQNFPAQYGQSAADDPLWLMISRNSTDTTWEFGDPSTSRIHATDVPELCRSSTRLVLSKHGWLLVFSSKPSPSLFFFNPFSRARIDLPWTTDFSGMTHMLKFRYRRTIIYDYIPVFALSAPPTSPDCVVYAITYFDEDKIRISFCRRGDSCWSTRRIEDKIPRTKFGPVKNAMVHDGILYWVEKQGEVRAYRESEKGEKYRHFKRDKKLSSVDKVCSYMVDDWEEGKVLMCVDCKWKRRQVITLLKNIDDPIEIEKLRIDDDKYRLNLKRDGYATPAPSWLRLDSFPVGSWCLSSSTDDNGSNFRNWHRLKTNRCPSSCDLSGDSVWIEPKWIEPSLAIAWSS</sequence>
<dbReference type="InterPro" id="IPR036047">
    <property type="entry name" value="F-box-like_dom_sf"/>
</dbReference>
<dbReference type="CDD" id="cd09917">
    <property type="entry name" value="F-box_SF"/>
    <property type="match status" value="1"/>
</dbReference>
<evidence type="ECO:0000259" key="2">
    <source>
        <dbReference type="Pfam" id="PF03478"/>
    </source>
</evidence>
<feature type="domain" description="F-box" evidence="1">
    <location>
        <begin position="16"/>
        <end position="52"/>
    </location>
</feature>
<dbReference type="Pfam" id="PF03478">
    <property type="entry name" value="Beta-prop_KIB1-4"/>
    <property type="match status" value="1"/>
</dbReference>
<dbReference type="Gene3D" id="1.20.1280.50">
    <property type="match status" value="1"/>
</dbReference>
<dbReference type="InterPro" id="IPR050942">
    <property type="entry name" value="F-box_BR-signaling"/>
</dbReference>
<dbReference type="SUPFAM" id="SSF81383">
    <property type="entry name" value="F-box domain"/>
    <property type="match status" value="1"/>
</dbReference>
<comment type="caution">
    <text evidence="3">The sequence shown here is derived from an EMBL/GenBank/DDBJ whole genome shotgun (WGS) entry which is preliminary data.</text>
</comment>
<dbReference type="PANTHER" id="PTHR44259">
    <property type="entry name" value="OS07G0183000 PROTEIN-RELATED"/>
    <property type="match status" value="1"/>
</dbReference>
<evidence type="ECO:0000259" key="1">
    <source>
        <dbReference type="Pfam" id="PF00646"/>
    </source>
</evidence>
<dbReference type="OrthoDB" id="1863935at2759"/>
<dbReference type="Pfam" id="PF00646">
    <property type="entry name" value="F-box"/>
    <property type="match status" value="1"/>
</dbReference>
<name>A0A5N6L4C4_9ROSI</name>
<organism evidence="3 4">
    <name type="scientific">Carpinus fangiana</name>
    <dbReference type="NCBI Taxonomy" id="176857"/>
    <lineage>
        <taxon>Eukaryota</taxon>
        <taxon>Viridiplantae</taxon>
        <taxon>Streptophyta</taxon>
        <taxon>Embryophyta</taxon>
        <taxon>Tracheophyta</taxon>
        <taxon>Spermatophyta</taxon>
        <taxon>Magnoliopsida</taxon>
        <taxon>eudicotyledons</taxon>
        <taxon>Gunneridae</taxon>
        <taxon>Pentapetalae</taxon>
        <taxon>rosids</taxon>
        <taxon>fabids</taxon>
        <taxon>Fagales</taxon>
        <taxon>Betulaceae</taxon>
        <taxon>Carpinus</taxon>
    </lineage>
</organism>
<evidence type="ECO:0000313" key="4">
    <source>
        <dbReference type="Proteomes" id="UP000327013"/>
    </source>
</evidence>
<dbReference type="InterPro" id="IPR001810">
    <property type="entry name" value="F-box_dom"/>
</dbReference>
<reference evidence="3 4" key="1">
    <citation type="submission" date="2019-06" db="EMBL/GenBank/DDBJ databases">
        <title>A chromosomal-level reference genome of Carpinus fangiana (Coryloideae, Betulaceae).</title>
        <authorList>
            <person name="Yang X."/>
            <person name="Wang Z."/>
            <person name="Zhang L."/>
            <person name="Hao G."/>
            <person name="Liu J."/>
            <person name="Yang Y."/>
        </authorList>
    </citation>
    <scope>NUCLEOTIDE SEQUENCE [LARGE SCALE GENOMIC DNA]</scope>
    <source>
        <strain evidence="3">Cfa_2016G</strain>
        <tissue evidence="3">Leaf</tissue>
    </source>
</reference>
<gene>
    <name evidence="3" type="ORF">FH972_026441</name>
</gene>
<keyword evidence="4" id="KW-1185">Reference proteome</keyword>
<feature type="domain" description="KIB1-4 beta-propeller" evidence="2">
    <location>
        <begin position="84"/>
        <end position="285"/>
    </location>
</feature>
<evidence type="ECO:0000313" key="3">
    <source>
        <dbReference type="EMBL" id="KAB8731803.1"/>
    </source>
</evidence>
<accession>A0A5N6L4C4</accession>